<dbReference type="EMBL" id="KB870810">
    <property type="protein sequence ID" value="EOA21920.1"/>
    <property type="molecule type" value="Genomic_DNA"/>
</dbReference>
<gene>
    <name evidence="1" type="ORF">CARUB_v10002403mg</name>
</gene>
<reference evidence="1" key="2">
    <citation type="journal article" date="2013" name="Nat. Genet.">
        <title>Genome sequencing of Capsella rubella.</title>
        <authorList>
            <person name="Schmutz J."/>
            <person name="Prochnik S."/>
            <person name="Nordborg M."/>
            <person name="Weigel D."/>
            <person name="Rokhsar D."/>
            <person name="Wright S."/>
        </authorList>
    </citation>
    <scope>NUCLEOTIDE SEQUENCE</scope>
</reference>
<dbReference type="Proteomes" id="UP000029121">
    <property type="component" value="Unassembled WGS sequence"/>
</dbReference>
<keyword evidence="2" id="KW-1185">Reference proteome</keyword>
<sequence>MSFTIFFSQKYYFHFLLSTHRHIHYLYYSLSHPAEPSFHLQWRRKRVISILIG</sequence>
<reference evidence="2" key="1">
    <citation type="journal article" date="2013" name="Nat. Genet.">
        <title>The Capsella rubella genome and the genomic consequences of rapid mating system evolution.</title>
        <authorList>
            <person name="Slotte T."/>
            <person name="Hazzouri K.M."/>
            <person name="Agren J.A."/>
            <person name="Koenig D."/>
            <person name="Maumus F."/>
            <person name="Guo Y.L."/>
            <person name="Steige K."/>
            <person name="Platts A.E."/>
            <person name="Escobar J.S."/>
            <person name="Newman L.K."/>
            <person name="Wang W."/>
            <person name="Mandakova T."/>
            <person name="Vello E."/>
            <person name="Smith L.M."/>
            <person name="Henz S.R."/>
            <person name="Steffen J."/>
            <person name="Takuno S."/>
            <person name="Brandvain Y."/>
            <person name="Coop G."/>
            <person name="Andolfatto P."/>
            <person name="Hu T.T."/>
            <person name="Blanchette M."/>
            <person name="Clark R.M."/>
            <person name="Quesneville H."/>
            <person name="Nordborg M."/>
            <person name="Gaut B.S."/>
            <person name="Lysak M.A."/>
            <person name="Jenkins J."/>
            <person name="Grimwood J."/>
            <person name="Chapman J."/>
            <person name="Prochnik S."/>
            <person name="Shu S."/>
            <person name="Rokhsar D."/>
            <person name="Schmutz J."/>
            <person name="Weigel D."/>
            <person name="Wright S.I."/>
        </authorList>
    </citation>
    <scope>NUCLEOTIDE SEQUENCE [LARGE SCALE GENOMIC DNA]</scope>
    <source>
        <strain evidence="2">cv. Monte Gargano</strain>
    </source>
</reference>
<dbReference type="EMBL" id="KB870810">
    <property type="protein sequence ID" value="EOA21921.1"/>
    <property type="molecule type" value="Genomic_DNA"/>
</dbReference>
<dbReference type="AlphaFoldDB" id="R0FIP9"/>
<evidence type="ECO:0000313" key="2">
    <source>
        <dbReference type="Proteomes" id="UP000029121"/>
    </source>
</evidence>
<organism evidence="1 2">
    <name type="scientific">Capsella rubella</name>
    <dbReference type="NCBI Taxonomy" id="81985"/>
    <lineage>
        <taxon>Eukaryota</taxon>
        <taxon>Viridiplantae</taxon>
        <taxon>Streptophyta</taxon>
        <taxon>Embryophyta</taxon>
        <taxon>Tracheophyta</taxon>
        <taxon>Spermatophyta</taxon>
        <taxon>Magnoliopsida</taxon>
        <taxon>eudicotyledons</taxon>
        <taxon>Gunneridae</taxon>
        <taxon>Pentapetalae</taxon>
        <taxon>rosids</taxon>
        <taxon>malvids</taxon>
        <taxon>Brassicales</taxon>
        <taxon>Brassicaceae</taxon>
        <taxon>Camelineae</taxon>
        <taxon>Capsella</taxon>
    </lineage>
</organism>
<protein>
    <submittedName>
        <fullName evidence="1">Uncharacterized protein</fullName>
    </submittedName>
</protein>
<name>R0FIP9_9BRAS</name>
<proteinExistence type="predicted"/>
<evidence type="ECO:0000313" key="1">
    <source>
        <dbReference type="EMBL" id="EOA21921.1"/>
    </source>
</evidence>
<accession>R0FIP9</accession>